<protein>
    <submittedName>
        <fullName evidence="8">Winged helix-turn-helix domain-containing protein</fullName>
    </submittedName>
</protein>
<dbReference type="InterPro" id="IPR039420">
    <property type="entry name" value="WalR-like"/>
</dbReference>
<dbReference type="Gene3D" id="3.40.50.2300">
    <property type="match status" value="1"/>
</dbReference>
<dbReference type="PROSITE" id="PS00018">
    <property type="entry name" value="EF_HAND_1"/>
    <property type="match status" value="1"/>
</dbReference>
<name>A0ABT7KR55_9HYPH</name>
<evidence type="ECO:0000256" key="5">
    <source>
        <dbReference type="PROSITE-ProRule" id="PRU01091"/>
    </source>
</evidence>
<sequence length="257" mass="28648">MPPKVATVRAETAFERFETMQKGYARLPSPTILIAAADVSFRWFLEFAIKNRGLAVAGVSTGEALTKRLLIQTPYLLILETRLPGVEAKVLCTSLRRNLRMQSMSIIALAADGDETSGNEILESGANHYISRPFSPETLLASIGSIWPDSNQDRALSHDELLTFLDLELNLAEHRVRRNGRIVHLAPTEFRLLHLLMKAPQRVYSRDEMQRAAWPRAVHLGPRTVDVHIGRLRAALKKAGGADFIRTVRSVGYGLSE</sequence>
<evidence type="ECO:0000256" key="2">
    <source>
        <dbReference type="ARBA" id="ARBA00023012"/>
    </source>
</evidence>
<dbReference type="InterPro" id="IPR016032">
    <property type="entry name" value="Sig_transdc_resp-reg_C-effctor"/>
</dbReference>
<evidence type="ECO:0000313" key="9">
    <source>
        <dbReference type="Proteomes" id="UP001172630"/>
    </source>
</evidence>
<evidence type="ECO:0000256" key="4">
    <source>
        <dbReference type="PROSITE-ProRule" id="PRU00169"/>
    </source>
</evidence>
<dbReference type="InterPro" id="IPR036388">
    <property type="entry name" value="WH-like_DNA-bd_sf"/>
</dbReference>
<comment type="caution">
    <text evidence="8">The sequence shown here is derived from an EMBL/GenBank/DDBJ whole genome shotgun (WGS) entry which is preliminary data.</text>
</comment>
<dbReference type="RefSeq" id="WP_285883430.1">
    <property type="nucleotide sequence ID" value="NZ_JARFYN010000059.1"/>
</dbReference>
<dbReference type="Pfam" id="PF00486">
    <property type="entry name" value="Trans_reg_C"/>
    <property type="match status" value="1"/>
</dbReference>
<accession>A0ABT7KR55</accession>
<dbReference type="SMART" id="SM00862">
    <property type="entry name" value="Trans_reg_C"/>
    <property type="match status" value="1"/>
</dbReference>
<dbReference type="Gene3D" id="1.10.10.10">
    <property type="entry name" value="Winged helix-like DNA-binding domain superfamily/Winged helix DNA-binding domain"/>
    <property type="match status" value="1"/>
</dbReference>
<dbReference type="SUPFAM" id="SSF52172">
    <property type="entry name" value="CheY-like"/>
    <property type="match status" value="1"/>
</dbReference>
<dbReference type="SMART" id="SM00448">
    <property type="entry name" value="REC"/>
    <property type="match status" value="1"/>
</dbReference>
<dbReference type="PANTHER" id="PTHR48111:SF40">
    <property type="entry name" value="PHOSPHATE REGULON TRANSCRIPTIONAL REGULATORY PROTEIN PHOB"/>
    <property type="match status" value="1"/>
</dbReference>
<proteinExistence type="predicted"/>
<dbReference type="EMBL" id="JARFYN010000059">
    <property type="protein sequence ID" value="MDL2409774.1"/>
    <property type="molecule type" value="Genomic_DNA"/>
</dbReference>
<dbReference type="InterPro" id="IPR001867">
    <property type="entry name" value="OmpR/PhoB-type_DNA-bd"/>
</dbReference>
<evidence type="ECO:0000259" key="7">
    <source>
        <dbReference type="PROSITE" id="PS51755"/>
    </source>
</evidence>
<dbReference type="InterPro" id="IPR011006">
    <property type="entry name" value="CheY-like_superfamily"/>
</dbReference>
<dbReference type="Pfam" id="PF00072">
    <property type="entry name" value="Response_reg"/>
    <property type="match status" value="1"/>
</dbReference>
<organism evidence="8 9">
    <name type="scientific">Rhizobium calliandrae</name>
    <dbReference type="NCBI Taxonomy" id="1312182"/>
    <lineage>
        <taxon>Bacteria</taxon>
        <taxon>Pseudomonadati</taxon>
        <taxon>Pseudomonadota</taxon>
        <taxon>Alphaproteobacteria</taxon>
        <taxon>Hyphomicrobiales</taxon>
        <taxon>Rhizobiaceae</taxon>
        <taxon>Rhizobium/Agrobacterium group</taxon>
        <taxon>Rhizobium</taxon>
    </lineage>
</organism>
<feature type="DNA-binding region" description="OmpR/PhoB-type" evidence="5">
    <location>
        <begin position="159"/>
        <end position="257"/>
    </location>
</feature>
<keyword evidence="9" id="KW-1185">Reference proteome</keyword>
<evidence type="ECO:0000259" key="6">
    <source>
        <dbReference type="PROSITE" id="PS50110"/>
    </source>
</evidence>
<dbReference type="PROSITE" id="PS50110">
    <property type="entry name" value="RESPONSE_REGULATORY"/>
    <property type="match status" value="1"/>
</dbReference>
<keyword evidence="1" id="KW-0597">Phosphoprotein</keyword>
<gene>
    <name evidence="8" type="ORF">PY650_29970</name>
</gene>
<dbReference type="InterPro" id="IPR001789">
    <property type="entry name" value="Sig_transdc_resp-reg_receiver"/>
</dbReference>
<evidence type="ECO:0000256" key="3">
    <source>
        <dbReference type="ARBA" id="ARBA00023125"/>
    </source>
</evidence>
<dbReference type="CDD" id="cd00383">
    <property type="entry name" value="trans_reg_C"/>
    <property type="match status" value="1"/>
</dbReference>
<dbReference type="SUPFAM" id="SSF46894">
    <property type="entry name" value="C-terminal effector domain of the bipartite response regulators"/>
    <property type="match status" value="1"/>
</dbReference>
<evidence type="ECO:0000256" key="1">
    <source>
        <dbReference type="ARBA" id="ARBA00022553"/>
    </source>
</evidence>
<dbReference type="Proteomes" id="UP001172630">
    <property type="component" value="Unassembled WGS sequence"/>
</dbReference>
<dbReference type="PROSITE" id="PS51755">
    <property type="entry name" value="OMPR_PHOB"/>
    <property type="match status" value="1"/>
</dbReference>
<feature type="domain" description="Response regulatory" evidence="6">
    <location>
        <begin position="31"/>
        <end position="147"/>
    </location>
</feature>
<comment type="caution">
    <text evidence="4">Lacks conserved residue(s) required for the propagation of feature annotation.</text>
</comment>
<keyword evidence="2" id="KW-0902">Two-component regulatory system</keyword>
<keyword evidence="3 5" id="KW-0238">DNA-binding</keyword>
<feature type="domain" description="OmpR/PhoB-type" evidence="7">
    <location>
        <begin position="159"/>
        <end position="257"/>
    </location>
</feature>
<reference evidence="8" key="1">
    <citation type="submission" date="2023-06" db="EMBL/GenBank/DDBJ databases">
        <title>Phylogenetic Diversity of Rhizobium strains.</title>
        <authorList>
            <person name="Moura F.T."/>
            <person name="Helene L.C.F."/>
            <person name="Hungria M."/>
        </authorList>
    </citation>
    <scope>NUCLEOTIDE SEQUENCE</scope>
    <source>
        <strain evidence="8">CCGE524</strain>
    </source>
</reference>
<dbReference type="InterPro" id="IPR018247">
    <property type="entry name" value="EF_Hand_1_Ca_BS"/>
</dbReference>
<evidence type="ECO:0000313" key="8">
    <source>
        <dbReference type="EMBL" id="MDL2409774.1"/>
    </source>
</evidence>
<dbReference type="PANTHER" id="PTHR48111">
    <property type="entry name" value="REGULATOR OF RPOS"/>
    <property type="match status" value="1"/>
</dbReference>